<dbReference type="Pfam" id="PF14630">
    <property type="entry name" value="ORC5_C"/>
    <property type="match status" value="1"/>
</dbReference>
<organism evidence="2">
    <name type="scientific">Prasinoderma singulare</name>
    <dbReference type="NCBI Taxonomy" id="676789"/>
    <lineage>
        <taxon>Eukaryota</taxon>
        <taxon>Viridiplantae</taxon>
        <taxon>Prasinodermophyta</taxon>
        <taxon>Prasinodermophyceae</taxon>
        <taxon>Prasinodermales</taxon>
        <taxon>Prasinodermaceae</taxon>
        <taxon>Prasinoderma</taxon>
    </lineage>
</organism>
<reference evidence="2" key="1">
    <citation type="submission" date="2021-01" db="EMBL/GenBank/DDBJ databases">
        <authorList>
            <person name="Corre E."/>
            <person name="Pelletier E."/>
            <person name="Niang G."/>
            <person name="Scheremetjew M."/>
            <person name="Finn R."/>
            <person name="Kale V."/>
            <person name="Holt S."/>
            <person name="Cochrane G."/>
            <person name="Meng A."/>
            <person name="Brown T."/>
            <person name="Cohen L."/>
        </authorList>
    </citation>
    <scope>NUCLEOTIDE SEQUENCE</scope>
    <source>
        <strain evidence="2">RCC927</strain>
    </source>
</reference>
<dbReference type="PANTHER" id="PTHR12705">
    <property type="entry name" value="ORIGIN RECOGNITION COMPLEX SUBUNIT 5"/>
    <property type="match status" value="1"/>
</dbReference>
<name>A0A7S3BH05_9VIRI</name>
<protein>
    <recommendedName>
        <fullName evidence="1">Origin recognition complex subunit 5 C-terminal domain-containing protein</fullName>
    </recommendedName>
</protein>
<dbReference type="EMBL" id="HBHY01006661">
    <property type="protein sequence ID" value="CAE0133130.1"/>
    <property type="molecule type" value="Transcribed_RNA"/>
</dbReference>
<feature type="domain" description="Origin recognition complex subunit 5 C-terminal" evidence="1">
    <location>
        <begin position="40"/>
        <end position="152"/>
    </location>
</feature>
<gene>
    <name evidence="2" type="ORF">PSIN1315_LOCUS4305</name>
</gene>
<dbReference type="GO" id="GO:0005664">
    <property type="term" value="C:nuclear origin of replication recognition complex"/>
    <property type="evidence" value="ECO:0007669"/>
    <property type="project" value="TreeGrafter"/>
</dbReference>
<dbReference type="InterPro" id="IPR047088">
    <property type="entry name" value="ORC5_C"/>
</dbReference>
<dbReference type="GO" id="GO:0006270">
    <property type="term" value="P:DNA replication initiation"/>
    <property type="evidence" value="ECO:0007669"/>
    <property type="project" value="TreeGrafter"/>
</dbReference>
<dbReference type="InterPro" id="IPR020796">
    <property type="entry name" value="ORC5"/>
</dbReference>
<dbReference type="PANTHER" id="PTHR12705:SF0">
    <property type="entry name" value="ORIGIN RECOGNITION COMPLEX SUBUNIT 5"/>
    <property type="match status" value="1"/>
</dbReference>
<accession>A0A7S3BH05</accession>
<evidence type="ECO:0000313" key="2">
    <source>
        <dbReference type="EMBL" id="CAE0133130.1"/>
    </source>
</evidence>
<dbReference type="GO" id="GO:0003688">
    <property type="term" value="F:DNA replication origin binding"/>
    <property type="evidence" value="ECO:0007669"/>
    <property type="project" value="TreeGrafter"/>
</dbReference>
<evidence type="ECO:0000259" key="1">
    <source>
        <dbReference type="Pfam" id="PF14630"/>
    </source>
</evidence>
<sequence length="162" mass="16690">MLEHGAQCVALGPFPVAREAKAAAGGSGLDSAALPETLELPFVSKLLLLAAHIASRNTASLDSALFTTTGSVRKRPRRSAAAMAKKQEAADQRWLAGPGTFALERMYAVYACIVDAEWGEEGLPASVKEPTSNLLAQVASLAAVNLLATAGGGPPEPRAPKA</sequence>
<dbReference type="AlphaFoldDB" id="A0A7S3BH05"/>
<proteinExistence type="predicted"/>